<dbReference type="RefSeq" id="WP_123639506.1">
    <property type="nucleotide sequence ID" value="NZ_RJUK01000004.1"/>
</dbReference>
<dbReference type="InterPro" id="IPR036942">
    <property type="entry name" value="Beta-barrel_TonB_sf"/>
</dbReference>
<name>A0A3N1NPT4_9GAMM</name>
<evidence type="ECO:0000313" key="9">
    <source>
        <dbReference type="EMBL" id="ROQ17037.1"/>
    </source>
</evidence>
<evidence type="ECO:0000259" key="8">
    <source>
        <dbReference type="Pfam" id="PF07715"/>
    </source>
</evidence>
<dbReference type="InterPro" id="IPR012910">
    <property type="entry name" value="Plug_dom"/>
</dbReference>
<dbReference type="EMBL" id="RJUK01000004">
    <property type="protein sequence ID" value="ROQ17037.1"/>
    <property type="molecule type" value="Genomic_DNA"/>
</dbReference>
<feature type="region of interest" description="Disordered" evidence="5">
    <location>
        <begin position="187"/>
        <end position="211"/>
    </location>
</feature>
<dbReference type="NCBIfam" id="TIGR01782">
    <property type="entry name" value="TonB-Xanth-Caul"/>
    <property type="match status" value="1"/>
</dbReference>
<gene>
    <name evidence="9" type="ORF">EDC38_3152</name>
</gene>
<evidence type="ECO:0000256" key="5">
    <source>
        <dbReference type="SAM" id="MobiDB-lite"/>
    </source>
</evidence>
<dbReference type="AlphaFoldDB" id="A0A3N1NPT4"/>
<feature type="domain" description="TonB-dependent receptor plug" evidence="8">
    <location>
        <begin position="61"/>
        <end position="165"/>
    </location>
</feature>
<sequence>MIKRRGYGSQKTALALAIGCALSSVGLQAQEQTGGDEESGHLEEVIVRGVRASQSMAIDIKRDSDRIVDSIVAEDIGRLPDTTITDSLQRVTGVQITREANEGTSLNIRGMPQVLTTLNGEQFLSPQSITGVQPDYSDIPAGLMSGVDVYKSQSASMLSGGVSGVVDLRTFKPLALDEGWTSRLRLEAAQGQRSKNEMKADGTEGTRDPDHSASVMVGYNFDNRLAIYANLNHSISNAANYSIWNGHRLGFLESQGGAPLPVGPDPVNNAPDLAGTGNPNDWYIVPDRYSANSQFMERERTGGTVSAEWELNDNFTLKGDVFYTRMDRYDRGVSAGFNGGSTPQSFEVNGEPGVFSENVYNVVQDSPRTQVEYGATIGVPDGAGNTVNHDLYYVTVADVWAADFQTRSDNDIEKTAAINTNLELNYTNHDNLIASVRYVHGEAESQTREATFQQGTPAWLWVDEDGEDGKDPVEGYRVTVDYRPDYPEFHYQGPSLADPAVLDQYQGFAQGSNLEAELDVVRADVNLRLDWGLVESIDVGLRHGIREARSDRFEYVTATGRYTDWEDPRVPADLRYKLLPGNLVWQRYPDWRKFDFSETNINLVEVGGLQDNGFSGDDTVVFTDFGPIGGFEDGVAALNPDAWDSPYDFMTRLYGEVRAVENPGYSYDVEEASTSAHVQVNFENFDQGLFGIPYSGNVGVKVVQTDRTVIRNDVPEVLDMFNSIGYDDWQKLAFVYGTQTDEVDFTDVLPSVNFNLFPTDDVTVRFGFAETMTRNDLDNVGASLNLWYQRCPKTDENGEPVMVVGPSGPVQDDVGCVGGGEDQGRPDIEPWRARVYNTAAEWYFAENSILGASLFLIDVETAVEPGQEQRSFRDLDGIDRGRRANIWTTRNTGASDLYGLEVGYKQPFTFLPGEYLSATGIEANYTYSQSESQYSDLEGNKFPLPSNSEHQANLILWYDKGGLNVRAAYNWRSEEYMERFEVNTTAAVMEMGQWLEPTGYLDLSVNYWINDNISLYLNGTNLTSESRHSYGQWDNHFRSLWVQERRYAAGVSLSF</sequence>
<comment type="similarity">
    <text evidence="4">Belongs to the TonB-dependent receptor family.</text>
</comment>
<feature type="signal peptide" evidence="6">
    <location>
        <begin position="1"/>
        <end position="29"/>
    </location>
</feature>
<evidence type="ECO:0000256" key="4">
    <source>
        <dbReference type="RuleBase" id="RU003357"/>
    </source>
</evidence>
<evidence type="ECO:0000313" key="10">
    <source>
        <dbReference type="Proteomes" id="UP000273643"/>
    </source>
</evidence>
<comment type="caution">
    <text evidence="9">The sequence shown here is derived from an EMBL/GenBank/DDBJ whole genome shotgun (WGS) entry which is preliminary data.</text>
</comment>
<dbReference type="InterPro" id="IPR037066">
    <property type="entry name" value="Plug_dom_sf"/>
</dbReference>
<dbReference type="GO" id="GO:0009279">
    <property type="term" value="C:cell outer membrane"/>
    <property type="evidence" value="ECO:0007669"/>
    <property type="project" value="UniProtKB-SubCell"/>
</dbReference>
<evidence type="ECO:0000256" key="6">
    <source>
        <dbReference type="SAM" id="SignalP"/>
    </source>
</evidence>
<dbReference type="Gene3D" id="2.170.130.10">
    <property type="entry name" value="TonB-dependent receptor, plug domain"/>
    <property type="match status" value="1"/>
</dbReference>
<dbReference type="InterPro" id="IPR010104">
    <property type="entry name" value="TonB_rcpt_bac"/>
</dbReference>
<keyword evidence="3" id="KW-0998">Cell outer membrane</keyword>
<evidence type="ECO:0000259" key="7">
    <source>
        <dbReference type="Pfam" id="PF00593"/>
    </source>
</evidence>
<dbReference type="PANTHER" id="PTHR40980">
    <property type="entry name" value="PLUG DOMAIN-CONTAINING PROTEIN"/>
    <property type="match status" value="1"/>
</dbReference>
<organism evidence="9 10">
    <name type="scientific">Marinimicrobium koreense</name>
    <dbReference type="NCBI Taxonomy" id="306545"/>
    <lineage>
        <taxon>Bacteria</taxon>
        <taxon>Pseudomonadati</taxon>
        <taxon>Pseudomonadota</taxon>
        <taxon>Gammaproteobacteria</taxon>
        <taxon>Cellvibrionales</taxon>
        <taxon>Cellvibrionaceae</taxon>
        <taxon>Marinimicrobium</taxon>
    </lineage>
</organism>
<dbReference type="PANTHER" id="PTHR40980:SF3">
    <property type="entry name" value="TONB-DEPENDENT RECEPTOR-LIKE BETA-BARREL DOMAIN-CONTAINING PROTEIN"/>
    <property type="match status" value="1"/>
</dbReference>
<keyword evidence="9" id="KW-0675">Receptor</keyword>
<keyword evidence="2 4" id="KW-0472">Membrane</keyword>
<feature type="compositionally biased region" description="Basic and acidic residues" evidence="5">
    <location>
        <begin position="194"/>
        <end position="211"/>
    </location>
</feature>
<evidence type="ECO:0000256" key="3">
    <source>
        <dbReference type="ARBA" id="ARBA00023237"/>
    </source>
</evidence>
<accession>A0A3N1NPT4</accession>
<reference evidence="9 10" key="1">
    <citation type="submission" date="2018-11" db="EMBL/GenBank/DDBJ databases">
        <title>Genomic Encyclopedia of Type Strains, Phase IV (KMG-IV): sequencing the most valuable type-strain genomes for metagenomic binning, comparative biology and taxonomic classification.</title>
        <authorList>
            <person name="Goeker M."/>
        </authorList>
    </citation>
    <scope>NUCLEOTIDE SEQUENCE [LARGE SCALE GENOMIC DNA]</scope>
    <source>
        <strain evidence="9 10">DSM 16974</strain>
    </source>
</reference>
<evidence type="ECO:0000256" key="2">
    <source>
        <dbReference type="ARBA" id="ARBA00023136"/>
    </source>
</evidence>
<protein>
    <submittedName>
        <fullName evidence="9">TonB-dependent receptor</fullName>
    </submittedName>
</protein>
<dbReference type="Gene3D" id="2.40.170.20">
    <property type="entry name" value="TonB-dependent receptor, beta-barrel domain"/>
    <property type="match status" value="2"/>
</dbReference>
<keyword evidence="6" id="KW-0732">Signal</keyword>
<keyword evidence="10" id="KW-1185">Reference proteome</keyword>
<evidence type="ECO:0000256" key="1">
    <source>
        <dbReference type="ARBA" id="ARBA00004442"/>
    </source>
</evidence>
<dbReference type="Proteomes" id="UP000273643">
    <property type="component" value="Unassembled WGS sequence"/>
</dbReference>
<dbReference type="Pfam" id="PF07715">
    <property type="entry name" value="Plug"/>
    <property type="match status" value="1"/>
</dbReference>
<comment type="subcellular location">
    <subcellularLocation>
        <location evidence="1 4">Cell outer membrane</location>
    </subcellularLocation>
</comment>
<proteinExistence type="inferred from homology"/>
<dbReference type="SUPFAM" id="SSF56935">
    <property type="entry name" value="Porins"/>
    <property type="match status" value="1"/>
</dbReference>
<dbReference type="Pfam" id="PF00593">
    <property type="entry name" value="TonB_dep_Rec_b-barrel"/>
    <property type="match status" value="1"/>
</dbReference>
<dbReference type="InterPro" id="IPR000531">
    <property type="entry name" value="Beta-barrel_TonB"/>
</dbReference>
<dbReference type="OrthoDB" id="8727862at2"/>
<feature type="domain" description="TonB-dependent receptor-like beta-barrel" evidence="7">
    <location>
        <begin position="492"/>
        <end position="1022"/>
    </location>
</feature>
<feature type="chain" id="PRO_5018114040" evidence="6">
    <location>
        <begin position="30"/>
        <end position="1055"/>
    </location>
</feature>
<keyword evidence="4" id="KW-0798">TonB box</keyword>